<dbReference type="GO" id="GO:0005789">
    <property type="term" value="C:endoplasmic reticulum membrane"/>
    <property type="evidence" value="ECO:0007669"/>
    <property type="project" value="UniProtKB-SubCell"/>
</dbReference>
<dbReference type="AlphaFoldDB" id="A0A1E4SUC0"/>
<sequence length="273" mass="32460">MDRILQEWIMDVPPVTRYYAIGIVTVSALQFTGYVSKTDCYYSYDKVFNNFEIWRLITSFFYLDNLSWRLCLKLYDLLNHSKSLELSYFKTIDYIWMLFLLCLTLIISASYFNDGFILGEYLNSMLLYIWSRKNPNLEMRLYIITIKSRYLPFLELVFQGSFFTSVFNSNDIWRKIIQNHSIMGILLGHLFVFLEDMYPKLHCSLPLTRPIWEWFDTPKTYEVIQGEGEVIDMDDTLDIETDVELEPEVEPEVEPVDPYIPNEDTLLNQRTGF</sequence>
<keyword evidence="3 7" id="KW-0812">Transmembrane</keyword>
<name>A0A1E4SUC0_9ASCO</name>
<evidence type="ECO:0000256" key="7">
    <source>
        <dbReference type="RuleBase" id="RU363059"/>
    </source>
</evidence>
<evidence type="ECO:0000256" key="4">
    <source>
        <dbReference type="ARBA" id="ARBA00022824"/>
    </source>
</evidence>
<evidence type="ECO:0000256" key="1">
    <source>
        <dbReference type="ARBA" id="ARBA00004477"/>
    </source>
</evidence>
<comment type="similarity">
    <text evidence="2 7">Belongs to the derlin family.</text>
</comment>
<dbReference type="EMBL" id="KV453867">
    <property type="protein sequence ID" value="ODV83116.1"/>
    <property type="molecule type" value="Genomic_DNA"/>
</dbReference>
<feature type="transmembrane region" description="Helical" evidence="7">
    <location>
        <begin position="91"/>
        <end position="109"/>
    </location>
</feature>
<comment type="function">
    <text evidence="7">May be involved in the degradation of misfolded endoplasmic reticulum (ER) luminal proteins.</text>
</comment>
<keyword evidence="5 7" id="KW-1133">Transmembrane helix</keyword>
<keyword evidence="9" id="KW-1185">Reference proteome</keyword>
<reference evidence="9" key="1">
    <citation type="submission" date="2016-04" db="EMBL/GenBank/DDBJ databases">
        <title>Comparative genomics of biotechnologically important yeasts.</title>
        <authorList>
            <consortium name="DOE Joint Genome Institute"/>
            <person name="Riley R."/>
            <person name="Haridas S."/>
            <person name="Wolfe K.H."/>
            <person name="Lopes M.R."/>
            <person name="Hittinger C.T."/>
            <person name="Goker M."/>
            <person name="Salamov A."/>
            <person name="Wisecaver J."/>
            <person name="Long T.M."/>
            <person name="Aerts A.L."/>
            <person name="Barry K."/>
            <person name="Choi C."/>
            <person name="Clum A."/>
            <person name="Coughlan A.Y."/>
            <person name="Deshpande S."/>
            <person name="Douglass A.P."/>
            <person name="Hanson S.J."/>
            <person name="Klenk H.-P."/>
            <person name="Labutti K."/>
            <person name="Lapidus A."/>
            <person name="Lindquist E."/>
            <person name="Lipzen A."/>
            <person name="Meier-Kolthoff J.P."/>
            <person name="Ohm R.A."/>
            <person name="Otillar R.P."/>
            <person name="Pangilinan J."/>
            <person name="Peng Y."/>
            <person name="Rokas A."/>
            <person name="Rosa C.A."/>
            <person name="Scheuner C."/>
            <person name="Sibirny A.A."/>
            <person name="Slot J.C."/>
            <person name="Stielow J.B."/>
            <person name="Sun H."/>
            <person name="Kurtzman C.P."/>
            <person name="Blackwell M."/>
            <person name="Grigoriev I.V."/>
            <person name="Jeffries T.W."/>
        </authorList>
    </citation>
    <scope>NUCLEOTIDE SEQUENCE [LARGE SCALE GENOMIC DNA]</scope>
    <source>
        <strain evidence="9">NRRL YB-2248</strain>
    </source>
</reference>
<gene>
    <name evidence="8" type="ORF">CANARDRAFT_9841</name>
</gene>
<dbReference type="STRING" id="983967.A0A1E4SUC0"/>
<comment type="caution">
    <text evidence="7">Lacks conserved residue(s) required for the propagation of feature annotation.</text>
</comment>
<evidence type="ECO:0000256" key="2">
    <source>
        <dbReference type="ARBA" id="ARBA00008917"/>
    </source>
</evidence>
<dbReference type="SUPFAM" id="SSF144091">
    <property type="entry name" value="Rhomboid-like"/>
    <property type="match status" value="1"/>
</dbReference>
<dbReference type="GO" id="GO:0006950">
    <property type="term" value="P:response to stress"/>
    <property type="evidence" value="ECO:0007669"/>
    <property type="project" value="UniProtKB-ARBA"/>
</dbReference>
<keyword evidence="6 7" id="KW-0472">Membrane</keyword>
<keyword evidence="4 7" id="KW-0256">Endoplasmic reticulum</keyword>
<dbReference type="InterPro" id="IPR035952">
    <property type="entry name" value="Rhomboid-like_sf"/>
</dbReference>
<accession>A0A1E4SUC0</accession>
<evidence type="ECO:0000313" key="8">
    <source>
        <dbReference type="EMBL" id="ODV83116.1"/>
    </source>
</evidence>
<evidence type="ECO:0000256" key="5">
    <source>
        <dbReference type="ARBA" id="ARBA00022989"/>
    </source>
</evidence>
<dbReference type="Pfam" id="PF04511">
    <property type="entry name" value="DER1"/>
    <property type="match status" value="1"/>
</dbReference>
<organism evidence="8 9">
    <name type="scientific">[Candida] arabinofermentans NRRL YB-2248</name>
    <dbReference type="NCBI Taxonomy" id="983967"/>
    <lineage>
        <taxon>Eukaryota</taxon>
        <taxon>Fungi</taxon>
        <taxon>Dikarya</taxon>
        <taxon>Ascomycota</taxon>
        <taxon>Saccharomycotina</taxon>
        <taxon>Pichiomycetes</taxon>
        <taxon>Pichiales</taxon>
        <taxon>Pichiaceae</taxon>
        <taxon>Ogataea</taxon>
        <taxon>Ogataea/Candida clade</taxon>
    </lineage>
</organism>
<protein>
    <recommendedName>
        <fullName evidence="7">Derlin</fullName>
    </recommendedName>
</protein>
<dbReference type="InterPro" id="IPR007599">
    <property type="entry name" value="DER1"/>
</dbReference>
<comment type="subcellular location">
    <subcellularLocation>
        <location evidence="1 7">Endoplasmic reticulum membrane</location>
        <topology evidence="1 7">Multi-pass membrane protein</topology>
    </subcellularLocation>
</comment>
<dbReference type="OrthoDB" id="1716531at2759"/>
<dbReference type="PANTHER" id="PTHR11009">
    <property type="entry name" value="DER1-LIKE PROTEIN, DERLIN"/>
    <property type="match status" value="1"/>
</dbReference>
<evidence type="ECO:0000313" key="9">
    <source>
        <dbReference type="Proteomes" id="UP000094801"/>
    </source>
</evidence>
<dbReference type="Proteomes" id="UP000094801">
    <property type="component" value="Unassembled WGS sequence"/>
</dbReference>
<evidence type="ECO:0000256" key="6">
    <source>
        <dbReference type="ARBA" id="ARBA00023136"/>
    </source>
</evidence>
<evidence type="ECO:0000256" key="3">
    <source>
        <dbReference type="ARBA" id="ARBA00022692"/>
    </source>
</evidence>
<proteinExistence type="inferred from homology"/>